<proteinExistence type="predicted"/>
<name>A0A165IMG3_LACPN</name>
<dbReference type="AlphaFoldDB" id="A0A165IMG3"/>
<evidence type="ECO:0000313" key="2">
    <source>
        <dbReference type="Proteomes" id="UP000076882"/>
    </source>
</evidence>
<evidence type="ECO:0000313" key="1">
    <source>
        <dbReference type="EMBL" id="KZU94663.1"/>
    </source>
</evidence>
<organism evidence="1 2">
    <name type="scientific">Lactiplantibacillus plantarum</name>
    <name type="common">Lactobacillus plantarum</name>
    <dbReference type="NCBI Taxonomy" id="1590"/>
    <lineage>
        <taxon>Bacteria</taxon>
        <taxon>Bacillati</taxon>
        <taxon>Bacillota</taxon>
        <taxon>Bacilli</taxon>
        <taxon>Lactobacillales</taxon>
        <taxon>Lactobacillaceae</taxon>
        <taxon>Lactiplantibacillus</taxon>
    </lineage>
</organism>
<dbReference type="Proteomes" id="UP000076882">
    <property type="component" value="Unassembled WGS sequence"/>
</dbReference>
<sequence length="37" mass="3800">MVFDAYFALNELATLIAFPAADSAADAALEAAVAIEL</sequence>
<dbReference type="PATRIC" id="fig|1590.208.peg.1712"/>
<protein>
    <submittedName>
        <fullName evidence="1">Uncharacterized protein</fullName>
    </submittedName>
</protein>
<gene>
    <name evidence="1" type="ORF">Lp19_1873</name>
</gene>
<comment type="caution">
    <text evidence="1">The sequence shown here is derived from an EMBL/GenBank/DDBJ whole genome shotgun (WGS) entry which is preliminary data.</text>
</comment>
<dbReference type="EMBL" id="LUXM01000031">
    <property type="protein sequence ID" value="KZU94663.1"/>
    <property type="molecule type" value="Genomic_DNA"/>
</dbReference>
<accession>A0A165IMG3</accession>
<reference evidence="1 2" key="1">
    <citation type="submission" date="2016-03" db="EMBL/GenBank/DDBJ databases">
        <title>Comparative genomics of 54 Lactobacillus plantarum strains reveals genomic uncoupling from niche constraints.</title>
        <authorList>
            <person name="Martino M.E."/>
        </authorList>
    </citation>
    <scope>NUCLEOTIDE SEQUENCE [LARGE SCALE GENOMIC DNA]</scope>
    <source>
        <strain evidence="1 2">19.1</strain>
    </source>
</reference>